<name>A0ABP1ME37_9EUKA</name>
<evidence type="ECO:0000313" key="1">
    <source>
        <dbReference type="EMBL" id="CAL6106091.1"/>
    </source>
</evidence>
<keyword evidence="2" id="KW-1185">Reference proteome</keyword>
<gene>
    <name evidence="1" type="ORF">HINF_LOCUS73575</name>
</gene>
<dbReference type="Proteomes" id="UP001642409">
    <property type="component" value="Unassembled WGS sequence"/>
</dbReference>
<accession>A0ABP1ME37</accession>
<evidence type="ECO:0000313" key="2">
    <source>
        <dbReference type="Proteomes" id="UP001642409"/>
    </source>
</evidence>
<proteinExistence type="predicted"/>
<protein>
    <submittedName>
        <fullName evidence="1">Uncharacterized protein</fullName>
    </submittedName>
</protein>
<comment type="caution">
    <text evidence="1">The sequence shown here is derived from an EMBL/GenBank/DDBJ whole genome shotgun (WGS) entry which is preliminary data.</text>
</comment>
<sequence length="264" mass="30723">MYMLFCYCVQLECVDIHDSTQLKGIKSEYNIYLSLQINQNCNIYIGQQITASINFANIIFPYSMNIVSQMLQTTGIIEIKFSLDELTYKLIKQISFADFTIFIGQEYQFHGTITNIQHKTVDISNCWDQVTFSADRDWAFNVSVQPLNCKIASKIQVYLEYYNITWISIPIIPSTSTQFPYLKQQEHNRQSQVVTKIELECFMLTIKLLIQMNQSNITIYCFTKFRISKERCQQVFTILEQPKNLAQLILSISGIQIMCACNFS</sequence>
<dbReference type="EMBL" id="CAXDID020000605">
    <property type="protein sequence ID" value="CAL6106091.1"/>
    <property type="molecule type" value="Genomic_DNA"/>
</dbReference>
<reference evidence="1 2" key="1">
    <citation type="submission" date="2024-07" db="EMBL/GenBank/DDBJ databases">
        <authorList>
            <person name="Akdeniz Z."/>
        </authorList>
    </citation>
    <scope>NUCLEOTIDE SEQUENCE [LARGE SCALE GENOMIC DNA]</scope>
</reference>
<organism evidence="1 2">
    <name type="scientific">Hexamita inflata</name>
    <dbReference type="NCBI Taxonomy" id="28002"/>
    <lineage>
        <taxon>Eukaryota</taxon>
        <taxon>Metamonada</taxon>
        <taxon>Diplomonadida</taxon>
        <taxon>Hexamitidae</taxon>
        <taxon>Hexamitinae</taxon>
        <taxon>Hexamita</taxon>
    </lineage>
</organism>